<proteinExistence type="predicted"/>
<dbReference type="InterPro" id="IPR012334">
    <property type="entry name" value="Pectin_lyas_fold"/>
</dbReference>
<feature type="domain" description="SHC SH2" evidence="6">
    <location>
        <begin position="172"/>
        <end position="321"/>
    </location>
</feature>
<gene>
    <name evidence="8" type="primary">SHCBP1</name>
</gene>
<dbReference type="InterPro" id="IPR057508">
    <property type="entry name" value="SHCBP-like_N"/>
</dbReference>
<evidence type="ECO:0000259" key="6">
    <source>
        <dbReference type="Pfam" id="PF23762"/>
    </source>
</evidence>
<dbReference type="GO" id="GO:0008543">
    <property type="term" value="P:fibroblast growth factor receptor signaling pathway"/>
    <property type="evidence" value="ECO:0007669"/>
    <property type="project" value="TreeGrafter"/>
</dbReference>
<evidence type="ECO:0000256" key="3">
    <source>
        <dbReference type="ARBA" id="ARBA00023212"/>
    </source>
</evidence>
<feature type="region of interest" description="Disordered" evidence="4">
    <location>
        <begin position="649"/>
        <end position="668"/>
    </location>
</feature>
<dbReference type="Proteomes" id="UP001318040">
    <property type="component" value="Chromosome 63"/>
</dbReference>
<dbReference type="Gene3D" id="2.160.20.10">
    <property type="entry name" value="Single-stranded right-handed beta-helix, Pectin lyase-like"/>
    <property type="match status" value="1"/>
</dbReference>
<sequence>METRGSGAEEDGFTAHVKDKRSGVCVSHEELGSQLERLASSGCVEFPDVFHSPHLSYYERFKVYQDYILGDCRPSEVRSFMGEYLEETVESCGWSAVWRTGAFDILVEVQDVYFDDLKALVSLAEPLLIEYSAPAASAASAASAACGSPCRAGTPEATAAAPAPAPPPCRGEAEQILERSGGRVNLRELWVVYDDSGRLDRTALAIEHVRFFLGHIWRAWDEEDDDDYDYFVRCVDPRLKLYYDVLEGRIPAGLVSEYARLRSHFDATYAEFSRLRGSITEGSDAEEMEQDGAKVARGVELYESLETAKRKLQIMENPVLRFVLGYQASAGGVARVARGPRPDGAAAAHVVARSVSLATLGALTRSLAESLGAGTGGDDDRMIHFHSSLQGALDACYEGDRIVLCPGVYSEEGFCSIAESVSIEGFGVADDVVIEMSGRGDVFVECSARHVTISNVKFIQHGATEGILRVLRGETELHECVLQCETSGVTVRPKAHLTLKNCDLYGAKGAGVEVYPGSTCTLIGNGIHHCREGVLIMDFMESLYDMPKLSMRNNLISKNDGHGVSLVKPEVLKPGCHVEKHGQILLNNASGNLGQSPSLPFHEGEEEGGGDAGRATTTDLLEAEEAIAVELMNSSQTKREWRESIAAAANSEQPMETQQACGTGAATETSGDLPAEMFISIVGNSFHQNGKGSFGILYY</sequence>
<protein>
    <submittedName>
        <fullName evidence="8">SHC SH2 domain-binding protein 1 isoform X1</fullName>
    </submittedName>
</protein>
<feature type="domain" description="SHC SH2" evidence="6">
    <location>
        <begin position="59"/>
        <end position="131"/>
    </location>
</feature>
<evidence type="ECO:0000256" key="1">
    <source>
        <dbReference type="ARBA" id="ARBA00004186"/>
    </source>
</evidence>
<keyword evidence="2" id="KW-0963">Cytoplasm</keyword>
<dbReference type="AlphaFoldDB" id="A0AAJ7XHE0"/>
<feature type="compositionally biased region" description="Polar residues" evidence="4">
    <location>
        <begin position="650"/>
        <end position="668"/>
    </location>
</feature>
<dbReference type="GO" id="GO:0005819">
    <property type="term" value="C:spindle"/>
    <property type="evidence" value="ECO:0007669"/>
    <property type="project" value="UniProtKB-SubCell"/>
</dbReference>
<dbReference type="SUPFAM" id="SSF51126">
    <property type="entry name" value="Pectin lyase-like"/>
    <property type="match status" value="1"/>
</dbReference>
<feature type="domain" description="Right handed beta helix" evidence="5">
    <location>
        <begin position="431"/>
        <end position="567"/>
    </location>
</feature>
<keyword evidence="7" id="KW-1185">Reference proteome</keyword>
<evidence type="ECO:0000313" key="7">
    <source>
        <dbReference type="Proteomes" id="UP001318040"/>
    </source>
</evidence>
<dbReference type="PANTHER" id="PTHR14695">
    <property type="entry name" value="SHC SH2-DOMAIN BINDING PROTEIN 1-RELATED"/>
    <property type="match status" value="1"/>
</dbReference>
<evidence type="ECO:0000256" key="2">
    <source>
        <dbReference type="ARBA" id="ARBA00022490"/>
    </source>
</evidence>
<keyword evidence="3" id="KW-0206">Cytoskeleton</keyword>
<evidence type="ECO:0000256" key="4">
    <source>
        <dbReference type="SAM" id="MobiDB-lite"/>
    </source>
</evidence>
<dbReference type="CTD" id="79801"/>
<feature type="region of interest" description="Disordered" evidence="4">
    <location>
        <begin position="595"/>
        <end position="614"/>
    </location>
</feature>
<dbReference type="InterPro" id="IPR039448">
    <property type="entry name" value="Beta_helix"/>
</dbReference>
<evidence type="ECO:0000259" key="5">
    <source>
        <dbReference type="Pfam" id="PF13229"/>
    </source>
</evidence>
<evidence type="ECO:0000313" key="8">
    <source>
        <dbReference type="RefSeq" id="XP_032833363.1"/>
    </source>
</evidence>
<organism evidence="7 8">
    <name type="scientific">Petromyzon marinus</name>
    <name type="common">Sea lamprey</name>
    <dbReference type="NCBI Taxonomy" id="7757"/>
    <lineage>
        <taxon>Eukaryota</taxon>
        <taxon>Metazoa</taxon>
        <taxon>Chordata</taxon>
        <taxon>Craniata</taxon>
        <taxon>Vertebrata</taxon>
        <taxon>Cyclostomata</taxon>
        <taxon>Hyperoartia</taxon>
        <taxon>Petromyzontiformes</taxon>
        <taxon>Petromyzontidae</taxon>
        <taxon>Petromyzon</taxon>
    </lineage>
</organism>
<reference evidence="8" key="1">
    <citation type="submission" date="2025-08" db="UniProtKB">
        <authorList>
            <consortium name="RefSeq"/>
        </authorList>
    </citation>
    <scope>IDENTIFICATION</scope>
    <source>
        <tissue evidence="8">Sperm</tissue>
    </source>
</reference>
<dbReference type="InterPro" id="IPR006626">
    <property type="entry name" value="PbH1"/>
</dbReference>
<dbReference type="KEGG" id="pmrn:116956045"/>
<name>A0AAJ7XHE0_PETMA</name>
<dbReference type="InterPro" id="IPR011050">
    <property type="entry name" value="Pectin_lyase_fold/virulence"/>
</dbReference>
<dbReference type="SMART" id="SM00710">
    <property type="entry name" value="PbH1"/>
    <property type="match status" value="4"/>
</dbReference>
<dbReference type="PANTHER" id="PTHR14695:SF8">
    <property type="entry name" value="SHC SH2 DOMAIN-BINDING PROTEIN 1"/>
    <property type="match status" value="1"/>
</dbReference>
<dbReference type="RefSeq" id="XP_032833363.1">
    <property type="nucleotide sequence ID" value="XM_032977472.1"/>
</dbReference>
<accession>A0AAJ7XHE0</accession>
<comment type="subcellular location">
    <subcellularLocation>
        <location evidence="1">Cytoplasm</location>
        <location evidence="1">Cytoskeleton</location>
        <location evidence="1">Spindle</location>
    </subcellularLocation>
</comment>
<dbReference type="Pfam" id="PF13229">
    <property type="entry name" value="Beta_helix"/>
    <property type="match status" value="1"/>
</dbReference>
<dbReference type="Pfam" id="PF23762">
    <property type="entry name" value="SHCBP_N"/>
    <property type="match status" value="2"/>
</dbReference>
<dbReference type="InterPro" id="IPR045140">
    <property type="entry name" value="SHCBP1-like"/>
</dbReference>